<feature type="compositionally biased region" description="Low complexity" evidence="1">
    <location>
        <begin position="24"/>
        <end position="41"/>
    </location>
</feature>
<dbReference type="EMBL" id="HG671186">
    <property type="protein sequence ID" value="CDI80333.1"/>
    <property type="molecule type" value="Genomic_DNA"/>
</dbReference>
<evidence type="ECO:0000313" key="3">
    <source>
        <dbReference type="Proteomes" id="UP000018050"/>
    </source>
</evidence>
<feature type="region of interest" description="Disordered" evidence="1">
    <location>
        <begin position="109"/>
        <end position="142"/>
    </location>
</feature>
<feature type="region of interest" description="Disordered" evidence="1">
    <location>
        <begin position="20"/>
        <end position="46"/>
    </location>
</feature>
<accession>U6GM16</accession>
<dbReference type="GeneID" id="25273146"/>
<feature type="compositionally biased region" description="Acidic residues" evidence="1">
    <location>
        <begin position="109"/>
        <end position="121"/>
    </location>
</feature>
<dbReference type="Proteomes" id="UP000018050">
    <property type="component" value="Unassembled WGS sequence"/>
</dbReference>
<organism evidence="2 3">
    <name type="scientific">Eimeria acervulina</name>
    <name type="common">Coccidian parasite</name>
    <dbReference type="NCBI Taxonomy" id="5801"/>
    <lineage>
        <taxon>Eukaryota</taxon>
        <taxon>Sar</taxon>
        <taxon>Alveolata</taxon>
        <taxon>Apicomplexa</taxon>
        <taxon>Conoidasida</taxon>
        <taxon>Coccidia</taxon>
        <taxon>Eucoccidiorida</taxon>
        <taxon>Eimeriorina</taxon>
        <taxon>Eimeriidae</taxon>
        <taxon>Eimeria</taxon>
    </lineage>
</organism>
<reference evidence="2" key="2">
    <citation type="submission" date="2013-10" db="EMBL/GenBank/DDBJ databases">
        <authorList>
            <person name="Aslett M."/>
        </authorList>
    </citation>
    <scope>NUCLEOTIDE SEQUENCE</scope>
    <source>
        <strain evidence="2">Houghton</strain>
    </source>
</reference>
<reference evidence="2" key="1">
    <citation type="submission" date="2013-10" db="EMBL/GenBank/DDBJ databases">
        <title>Genomic analysis of the causative agents of coccidiosis in chickens.</title>
        <authorList>
            <person name="Reid A.J."/>
            <person name="Blake D."/>
            <person name="Billington K."/>
            <person name="Browne H."/>
            <person name="Dunn M."/>
            <person name="Hung S."/>
            <person name="Kawahara F."/>
            <person name="Miranda-Saavedra D."/>
            <person name="Mourier T."/>
            <person name="Nagra H."/>
            <person name="Otto T.D."/>
            <person name="Rawlings N."/>
            <person name="Sanchez A."/>
            <person name="Sanders M."/>
            <person name="Subramaniam C."/>
            <person name="Tay Y."/>
            <person name="Dear P."/>
            <person name="Doerig C."/>
            <person name="Gruber A."/>
            <person name="Parkinson J."/>
            <person name="Shirley M."/>
            <person name="Wan K.L."/>
            <person name="Berriman M."/>
            <person name="Tomley F."/>
            <person name="Pain A."/>
        </authorList>
    </citation>
    <scope>NUCLEOTIDE SEQUENCE</scope>
    <source>
        <strain evidence="2">Houghton</strain>
    </source>
</reference>
<name>U6GM16_EIMAC</name>
<proteinExistence type="predicted"/>
<evidence type="ECO:0000313" key="2">
    <source>
        <dbReference type="EMBL" id="CDI80333.1"/>
    </source>
</evidence>
<gene>
    <name evidence="2" type="ORF">EAH_00050760</name>
</gene>
<protein>
    <submittedName>
        <fullName evidence="2">Uncharacterized protein</fullName>
    </submittedName>
</protein>
<dbReference type="AlphaFoldDB" id="U6GM16"/>
<dbReference type="VEuPathDB" id="ToxoDB:EAH_00050760"/>
<evidence type="ECO:0000256" key="1">
    <source>
        <dbReference type="SAM" id="MobiDB-lite"/>
    </source>
</evidence>
<dbReference type="RefSeq" id="XP_013249695.1">
    <property type="nucleotide sequence ID" value="XM_013394241.1"/>
</dbReference>
<sequence>MPPPVGDIAAGAVDDLEAVGGRGYTSSFSSTRGSSSGSSSSPPRVRAWYKSPAEECMFESSEGASYGPFPALLTLNSEGEIKAFEPVHPTPLCSLNNKHEDWMHVVCSQEEEQQEQQDEYEALSARRRRRSSSSSSSSNVVHRASPDLTYRLSLEETSVEGLLPSVLAASLRQLIGSKRMRGESPISSLLRFIRTAKTAKQTLTLTCTSSSSSSSSKKYSQTNPTLSYTNFWGSLLLAAFEVPTPQAAVIPKLAEE</sequence>
<keyword evidence="3" id="KW-1185">Reference proteome</keyword>
<dbReference type="OrthoDB" id="10632531at2759"/>